<evidence type="ECO:0000256" key="2">
    <source>
        <dbReference type="SAM" id="Phobius"/>
    </source>
</evidence>
<reference evidence="4" key="1">
    <citation type="submission" date="2022-11" db="UniProtKB">
        <authorList>
            <consortium name="WormBaseParasite"/>
        </authorList>
    </citation>
    <scope>IDENTIFICATION</scope>
</reference>
<dbReference type="PANTHER" id="PTHR23302:SF40">
    <property type="entry name" value="TRANSMEMBRANE CHANNEL-LIKE PROTEIN"/>
    <property type="match status" value="1"/>
</dbReference>
<dbReference type="GO" id="GO:0005886">
    <property type="term" value="C:plasma membrane"/>
    <property type="evidence" value="ECO:0007669"/>
    <property type="project" value="InterPro"/>
</dbReference>
<evidence type="ECO:0000256" key="1">
    <source>
        <dbReference type="SAM" id="MobiDB-lite"/>
    </source>
</evidence>
<keyword evidence="2" id="KW-0472">Membrane</keyword>
<keyword evidence="2" id="KW-1133">Transmembrane helix</keyword>
<dbReference type="WBParaSite" id="nRc.2.0.1.t02158-RA">
    <property type="protein sequence ID" value="nRc.2.0.1.t02158-RA"/>
    <property type="gene ID" value="nRc.2.0.1.g02158"/>
</dbReference>
<evidence type="ECO:0000313" key="3">
    <source>
        <dbReference type="Proteomes" id="UP000887565"/>
    </source>
</evidence>
<name>A0A915HJJ9_ROMCU</name>
<feature type="transmembrane region" description="Helical" evidence="2">
    <location>
        <begin position="143"/>
        <end position="165"/>
    </location>
</feature>
<sequence>MLLLQKSSDSYKKLFKDHREPKEPPKPGDDNNSQDLDAEKGTEPKTQEELLSKIKEKKEVIEQLRCQPWNMHRKRRTLMLAQRYLQQHECKVSKAHLYREEIEKRWKQMHRFFDNTSIYLIPWQTKIKTIESRFGSVVSSYFIFLRWIFWINFIITIMIAVIVVLPEVLADNLTTRLKNPRKAEIYSRRKIMTPEQNRTADMLQVVWDFGGYLEKSPIFYGYYSNETYLLHDIKYRLPLSYLLVNFLILGYSFFAILR</sequence>
<dbReference type="AlphaFoldDB" id="A0A915HJJ9"/>
<dbReference type="Proteomes" id="UP000887565">
    <property type="component" value="Unplaced"/>
</dbReference>
<dbReference type="GO" id="GO:0008381">
    <property type="term" value="F:mechanosensitive monoatomic ion channel activity"/>
    <property type="evidence" value="ECO:0007669"/>
    <property type="project" value="TreeGrafter"/>
</dbReference>
<organism evidence="3 4">
    <name type="scientific">Romanomermis culicivorax</name>
    <name type="common">Nematode worm</name>
    <dbReference type="NCBI Taxonomy" id="13658"/>
    <lineage>
        <taxon>Eukaryota</taxon>
        <taxon>Metazoa</taxon>
        <taxon>Ecdysozoa</taxon>
        <taxon>Nematoda</taxon>
        <taxon>Enoplea</taxon>
        <taxon>Dorylaimia</taxon>
        <taxon>Mermithida</taxon>
        <taxon>Mermithoidea</taxon>
        <taxon>Mermithidae</taxon>
        <taxon>Romanomermis</taxon>
    </lineage>
</organism>
<dbReference type="PANTHER" id="PTHR23302">
    <property type="entry name" value="TRANSMEMBRANE CHANNEL-RELATED"/>
    <property type="match status" value="1"/>
</dbReference>
<feature type="region of interest" description="Disordered" evidence="1">
    <location>
        <begin position="1"/>
        <end position="47"/>
    </location>
</feature>
<evidence type="ECO:0000313" key="4">
    <source>
        <dbReference type="WBParaSite" id="nRc.2.0.1.t02158-RA"/>
    </source>
</evidence>
<dbReference type="InterPro" id="IPR038900">
    <property type="entry name" value="TMC"/>
</dbReference>
<keyword evidence="2" id="KW-0812">Transmembrane</keyword>
<feature type="compositionally biased region" description="Basic and acidic residues" evidence="1">
    <location>
        <begin position="37"/>
        <end position="47"/>
    </location>
</feature>
<proteinExistence type="predicted"/>
<protein>
    <submittedName>
        <fullName evidence="4">Uncharacterized protein</fullName>
    </submittedName>
</protein>
<dbReference type="OMA" id="ITWEWNE"/>
<keyword evidence="3" id="KW-1185">Reference proteome</keyword>
<feature type="compositionally biased region" description="Basic and acidic residues" evidence="1">
    <location>
        <begin position="9"/>
        <end position="29"/>
    </location>
</feature>
<feature type="transmembrane region" description="Helical" evidence="2">
    <location>
        <begin position="239"/>
        <end position="257"/>
    </location>
</feature>
<accession>A0A915HJJ9</accession>